<gene>
    <name evidence="1" type="ORF">EDC18_101333</name>
</gene>
<dbReference type="RefSeq" id="WP_132249597.1">
    <property type="nucleotide sequence ID" value="NZ_SMAL01000001.1"/>
</dbReference>
<dbReference type="Proteomes" id="UP000294902">
    <property type="component" value="Unassembled WGS sequence"/>
</dbReference>
<accession>A0A4R3MP23</accession>
<protein>
    <submittedName>
        <fullName evidence="1">Uncharacterized protein</fullName>
    </submittedName>
</protein>
<keyword evidence="2" id="KW-1185">Reference proteome</keyword>
<sequence length="94" mass="10895">MAHTLVRVKLKDTVTVKDFWRATYLTDSDLGIKLQIDLEQLKKVYLEGKISKFGSLGVSVPISYFNGVTKTMNDDFIDYDYIKESKQIWEVIEI</sequence>
<dbReference type="OrthoDB" id="1910970at2"/>
<dbReference type="AlphaFoldDB" id="A0A4R3MP23"/>
<comment type="caution">
    <text evidence="1">The sequence shown here is derived from an EMBL/GenBank/DDBJ whole genome shotgun (WGS) entry which is preliminary data.</text>
</comment>
<evidence type="ECO:0000313" key="2">
    <source>
        <dbReference type="Proteomes" id="UP000294902"/>
    </source>
</evidence>
<evidence type="ECO:0000313" key="1">
    <source>
        <dbReference type="EMBL" id="TCT17037.1"/>
    </source>
</evidence>
<name>A0A4R3MP23_9FIRM</name>
<organism evidence="1 2">
    <name type="scientific">Natranaerovirga pectinivora</name>
    <dbReference type="NCBI Taxonomy" id="682400"/>
    <lineage>
        <taxon>Bacteria</taxon>
        <taxon>Bacillati</taxon>
        <taxon>Bacillota</taxon>
        <taxon>Clostridia</taxon>
        <taxon>Lachnospirales</taxon>
        <taxon>Natranaerovirgaceae</taxon>
        <taxon>Natranaerovirga</taxon>
    </lineage>
</organism>
<proteinExistence type="predicted"/>
<dbReference type="EMBL" id="SMAL01000001">
    <property type="protein sequence ID" value="TCT17037.1"/>
    <property type="molecule type" value="Genomic_DNA"/>
</dbReference>
<reference evidence="1 2" key="1">
    <citation type="submission" date="2019-03" db="EMBL/GenBank/DDBJ databases">
        <title>Genomic Encyclopedia of Type Strains, Phase IV (KMG-IV): sequencing the most valuable type-strain genomes for metagenomic binning, comparative biology and taxonomic classification.</title>
        <authorList>
            <person name="Goeker M."/>
        </authorList>
    </citation>
    <scope>NUCLEOTIDE SEQUENCE [LARGE SCALE GENOMIC DNA]</scope>
    <source>
        <strain evidence="1 2">DSM 24629</strain>
    </source>
</reference>